<evidence type="ECO:0008006" key="4">
    <source>
        <dbReference type="Google" id="ProtNLM"/>
    </source>
</evidence>
<dbReference type="SUPFAM" id="SSF52058">
    <property type="entry name" value="L domain-like"/>
    <property type="match status" value="1"/>
</dbReference>
<organism evidence="2 3">
    <name type="scientific">Porphyromonas catoniae F0037</name>
    <dbReference type="NCBI Taxonomy" id="1127696"/>
    <lineage>
        <taxon>Bacteria</taxon>
        <taxon>Pseudomonadati</taxon>
        <taxon>Bacteroidota</taxon>
        <taxon>Bacteroidia</taxon>
        <taxon>Bacteroidales</taxon>
        <taxon>Porphyromonadaceae</taxon>
        <taxon>Porphyromonas</taxon>
    </lineage>
</organism>
<dbReference type="AlphaFoldDB" id="L1NJJ3"/>
<dbReference type="PATRIC" id="fig|1127696.3.peg.7"/>
<reference evidence="2 3" key="1">
    <citation type="submission" date="2012-05" db="EMBL/GenBank/DDBJ databases">
        <authorList>
            <person name="Weinstock G."/>
            <person name="Sodergren E."/>
            <person name="Lobos E.A."/>
            <person name="Fulton L."/>
            <person name="Fulton R."/>
            <person name="Courtney L."/>
            <person name="Fronick C."/>
            <person name="O'Laughlin M."/>
            <person name="Godfrey J."/>
            <person name="Wilson R.M."/>
            <person name="Miner T."/>
            <person name="Farmer C."/>
            <person name="Delehaunty K."/>
            <person name="Cordes M."/>
            <person name="Minx P."/>
            <person name="Tomlinson C."/>
            <person name="Chen J."/>
            <person name="Wollam A."/>
            <person name="Pepin K.H."/>
            <person name="Bhonagiri V."/>
            <person name="Zhang X."/>
            <person name="Suruliraj S."/>
            <person name="Warren W."/>
            <person name="Mitreva M."/>
            <person name="Mardis E.R."/>
            <person name="Wilson R.K."/>
        </authorList>
    </citation>
    <scope>NUCLEOTIDE SEQUENCE [LARGE SCALE GENOMIC DNA]</scope>
    <source>
        <strain evidence="2 3">F0037</strain>
    </source>
</reference>
<proteinExistence type="predicted"/>
<comment type="caution">
    <text evidence="2">The sequence shown here is derived from an EMBL/GenBank/DDBJ whole genome shotgun (WGS) entry which is preliminary data.</text>
</comment>
<accession>L1NJJ3</accession>
<dbReference type="Proteomes" id="UP000010408">
    <property type="component" value="Unassembled WGS sequence"/>
</dbReference>
<evidence type="ECO:0000256" key="1">
    <source>
        <dbReference type="SAM" id="SignalP"/>
    </source>
</evidence>
<dbReference type="InterPro" id="IPR026906">
    <property type="entry name" value="LRR_5"/>
</dbReference>
<dbReference type="Gene3D" id="3.80.10.10">
    <property type="entry name" value="Ribonuclease Inhibitor"/>
    <property type="match status" value="2"/>
</dbReference>
<dbReference type="RefSeq" id="WP_005467953.1">
    <property type="nucleotide sequence ID" value="NZ_KB291034.1"/>
</dbReference>
<dbReference type="InterPro" id="IPR032675">
    <property type="entry name" value="LRR_dom_sf"/>
</dbReference>
<sequence length="489" mass="51918">MIKYKSFLALGFALALGTLSSCRSKDDPTPTPTPQPQSGIKITNGVLTAYPEKEIKDGTVKLTDVTEVSDKVFENYKTLKTVVAPKLTKIGAAAFKGSALVSLTLGSTLPTVADDAFVDTPDAKDLVVPADKADAYRDFAIKHHFKTINGKAVPTILIEAGILKEYPEALLPADGKLTLAENVEGIAASVFEGKTQLKELHATHVTNIEAKAFKGCTSLEKVELGATVPTVADDAFMDTPNTKDLIVPADKVGDYQAFAKKHGFKTINGEELATLPDGVVVEGNTLVKWPASVPRQEHVTLPSYITKIRFNAFGRGAQVINLVGPNVEEIGEKAFADNSKLKTASFPKLKKIGIRGVYNCAGLKTFEAPLLEEIGVGAFFKSSALTAIDFPLLKVIPQDAFRAGYNGQLETIVLPKAESFGASAFNAQVSIKTIELGATPPSGALPSTFEDAALKGKNPAPKVIVPASAVSTYLGTGTKWLGIFEVQGK</sequence>
<dbReference type="PANTHER" id="PTHR45661">
    <property type="entry name" value="SURFACE ANTIGEN"/>
    <property type="match status" value="1"/>
</dbReference>
<dbReference type="PANTHER" id="PTHR45661:SF3">
    <property type="entry name" value="IG-LIKE DOMAIN-CONTAINING PROTEIN"/>
    <property type="match status" value="1"/>
</dbReference>
<keyword evidence="1" id="KW-0732">Signal</keyword>
<dbReference type="STRING" id="1127696.HMPREF9134_00008"/>
<protein>
    <recommendedName>
        <fullName evidence="4">Leucine Rich repeat-containing domain protein</fullName>
    </recommendedName>
</protein>
<evidence type="ECO:0000313" key="2">
    <source>
        <dbReference type="EMBL" id="EKY03342.1"/>
    </source>
</evidence>
<dbReference type="InterPro" id="IPR053139">
    <property type="entry name" value="Surface_bspA-like"/>
</dbReference>
<gene>
    <name evidence="2" type="ORF">HMPREF9134_00008</name>
</gene>
<dbReference type="eggNOG" id="COG3209">
    <property type="taxonomic scope" value="Bacteria"/>
</dbReference>
<evidence type="ECO:0000313" key="3">
    <source>
        <dbReference type="Proteomes" id="UP000010408"/>
    </source>
</evidence>
<dbReference type="PROSITE" id="PS51257">
    <property type="entry name" value="PROKAR_LIPOPROTEIN"/>
    <property type="match status" value="1"/>
</dbReference>
<feature type="chain" id="PRO_5003955225" description="Leucine Rich repeat-containing domain protein" evidence="1">
    <location>
        <begin position="26"/>
        <end position="489"/>
    </location>
</feature>
<name>L1NJJ3_9PORP</name>
<dbReference type="HOGENOM" id="CLU_557643_0_0_10"/>
<dbReference type="EMBL" id="AMEQ01000002">
    <property type="protein sequence ID" value="EKY03342.1"/>
    <property type="molecule type" value="Genomic_DNA"/>
</dbReference>
<feature type="signal peptide" evidence="1">
    <location>
        <begin position="1"/>
        <end position="25"/>
    </location>
</feature>
<dbReference type="Pfam" id="PF13306">
    <property type="entry name" value="LRR_5"/>
    <property type="match status" value="3"/>
</dbReference>